<dbReference type="Proteomes" id="UP001162131">
    <property type="component" value="Unassembled WGS sequence"/>
</dbReference>
<dbReference type="PROSITE" id="PS50405">
    <property type="entry name" value="GST_CTER"/>
    <property type="match status" value="1"/>
</dbReference>
<dbReference type="Pfam" id="PF13417">
    <property type="entry name" value="GST_N_3"/>
    <property type="match status" value="1"/>
</dbReference>
<dbReference type="SUPFAM" id="SSF52833">
    <property type="entry name" value="Thioredoxin-like"/>
    <property type="match status" value="1"/>
</dbReference>
<dbReference type="GO" id="GO:0005737">
    <property type="term" value="C:cytoplasm"/>
    <property type="evidence" value="ECO:0007669"/>
    <property type="project" value="UniProtKB-SubCell"/>
</dbReference>
<dbReference type="EMBL" id="CAJZBQ010000004">
    <property type="protein sequence ID" value="CAG9311403.1"/>
    <property type="molecule type" value="Genomic_DNA"/>
</dbReference>
<dbReference type="InterPro" id="IPR010987">
    <property type="entry name" value="Glutathione-S-Trfase_C-like"/>
</dbReference>
<dbReference type="PANTHER" id="PTHR43917:SF8">
    <property type="entry name" value="GH16740P-RELATED"/>
    <property type="match status" value="1"/>
</dbReference>
<dbReference type="InterPro" id="IPR040079">
    <property type="entry name" value="Glutathione_S-Trfase"/>
</dbReference>
<reference evidence="5" key="1">
    <citation type="submission" date="2021-09" db="EMBL/GenBank/DDBJ databases">
        <authorList>
            <consortium name="AG Swart"/>
            <person name="Singh M."/>
            <person name="Singh A."/>
            <person name="Seah K."/>
            <person name="Emmerich C."/>
        </authorList>
    </citation>
    <scope>NUCLEOTIDE SEQUENCE</scope>
    <source>
        <strain evidence="5">ATCC30299</strain>
    </source>
</reference>
<keyword evidence="2" id="KW-0963">Cytoplasm</keyword>
<dbReference type="PANTHER" id="PTHR43917">
    <property type="match status" value="1"/>
</dbReference>
<comment type="subcellular location">
    <subcellularLocation>
        <location evidence="1">Cytoplasm</location>
    </subcellularLocation>
</comment>
<evidence type="ECO:0000313" key="5">
    <source>
        <dbReference type="EMBL" id="CAG9311403.1"/>
    </source>
</evidence>
<evidence type="ECO:0000259" key="3">
    <source>
        <dbReference type="PROSITE" id="PS50404"/>
    </source>
</evidence>
<evidence type="ECO:0000259" key="4">
    <source>
        <dbReference type="PROSITE" id="PS50405"/>
    </source>
</evidence>
<organism evidence="5 6">
    <name type="scientific">Blepharisma stoltei</name>
    <dbReference type="NCBI Taxonomy" id="1481888"/>
    <lineage>
        <taxon>Eukaryota</taxon>
        <taxon>Sar</taxon>
        <taxon>Alveolata</taxon>
        <taxon>Ciliophora</taxon>
        <taxon>Postciliodesmatophora</taxon>
        <taxon>Heterotrichea</taxon>
        <taxon>Heterotrichida</taxon>
        <taxon>Blepharismidae</taxon>
        <taxon>Blepharisma</taxon>
    </lineage>
</organism>
<accession>A0AAU9I7Z6</accession>
<dbReference type="GO" id="GO:0004364">
    <property type="term" value="F:glutathione transferase activity"/>
    <property type="evidence" value="ECO:0007669"/>
    <property type="project" value="TreeGrafter"/>
</dbReference>
<dbReference type="SFLD" id="SFLDS00019">
    <property type="entry name" value="Glutathione_Transferase_(cytos"/>
    <property type="match status" value="1"/>
</dbReference>
<dbReference type="InterPro" id="IPR051369">
    <property type="entry name" value="GST_Theta"/>
</dbReference>
<feature type="domain" description="GST C-terminal" evidence="4">
    <location>
        <begin position="94"/>
        <end position="225"/>
    </location>
</feature>
<dbReference type="InterPro" id="IPR036282">
    <property type="entry name" value="Glutathione-S-Trfase_C_sf"/>
</dbReference>
<dbReference type="PROSITE" id="PS50404">
    <property type="entry name" value="GST_NTER"/>
    <property type="match status" value="1"/>
</dbReference>
<dbReference type="Gene3D" id="3.40.30.10">
    <property type="entry name" value="Glutaredoxin"/>
    <property type="match status" value="1"/>
</dbReference>
<evidence type="ECO:0000256" key="1">
    <source>
        <dbReference type="ARBA" id="ARBA00004496"/>
    </source>
</evidence>
<evidence type="ECO:0000256" key="2">
    <source>
        <dbReference type="ARBA" id="ARBA00022490"/>
    </source>
</evidence>
<keyword evidence="6" id="KW-1185">Reference proteome</keyword>
<dbReference type="InterPro" id="IPR036249">
    <property type="entry name" value="Thioredoxin-like_sf"/>
</dbReference>
<protein>
    <recommendedName>
        <fullName evidence="7">Glutathione S-transferase</fullName>
    </recommendedName>
</protein>
<proteinExistence type="predicted"/>
<dbReference type="SFLD" id="SFLDG00358">
    <property type="entry name" value="Main_(cytGST)"/>
    <property type="match status" value="1"/>
</dbReference>
<feature type="domain" description="GST N-terminal" evidence="3">
    <location>
        <begin position="7"/>
        <end position="88"/>
    </location>
</feature>
<comment type="caution">
    <text evidence="5">The sequence shown here is derived from an EMBL/GenBank/DDBJ whole genome shotgun (WGS) entry which is preliminary data.</text>
</comment>
<dbReference type="Gene3D" id="1.20.1050.10">
    <property type="match status" value="1"/>
</dbReference>
<dbReference type="SUPFAM" id="SSF47616">
    <property type="entry name" value="GST C-terminal domain-like"/>
    <property type="match status" value="1"/>
</dbReference>
<sequence>MSARSQSPVILYMDYFSQPSRAVLSFCLIANIPHEVREIRIMRGDHLSEEFSRINPIKTIPTIVHNNITICESHAILAYLATVFHAEDHWYPSDPAQRAYVDQYLHWHHQNIRFGCGYYVFFRIYGIKLKVVKSSVDIDEMILERQKKALAFVNETLSAFPFIAKTYSPTIADLSCYCEFSQMEILNFDFSEYPNIINWMRVIGEIQGVKEAHRVWNKFLPRMKM</sequence>
<gene>
    <name evidence="5" type="ORF">BSTOLATCC_MIC3693</name>
</gene>
<name>A0AAU9I7Z6_9CILI</name>
<dbReference type="InterPro" id="IPR004045">
    <property type="entry name" value="Glutathione_S-Trfase_N"/>
</dbReference>
<evidence type="ECO:0008006" key="7">
    <source>
        <dbReference type="Google" id="ProtNLM"/>
    </source>
</evidence>
<dbReference type="AlphaFoldDB" id="A0AAU9I7Z6"/>
<dbReference type="GO" id="GO:0006749">
    <property type="term" value="P:glutathione metabolic process"/>
    <property type="evidence" value="ECO:0007669"/>
    <property type="project" value="TreeGrafter"/>
</dbReference>
<evidence type="ECO:0000313" key="6">
    <source>
        <dbReference type="Proteomes" id="UP001162131"/>
    </source>
</evidence>